<dbReference type="OrthoDB" id="19530at2759"/>
<accession>A0A5J4TXW3</accession>
<dbReference type="AlphaFoldDB" id="A0A5J4TXW3"/>
<dbReference type="EMBL" id="SNRW01023553">
    <property type="protein sequence ID" value="KAA6362920.1"/>
    <property type="molecule type" value="Genomic_DNA"/>
</dbReference>
<reference evidence="1 2" key="1">
    <citation type="submission" date="2019-03" db="EMBL/GenBank/DDBJ databases">
        <title>Single cell metagenomics reveals metabolic interactions within the superorganism composed of flagellate Streblomastix strix and complex community of Bacteroidetes bacteria on its surface.</title>
        <authorList>
            <person name="Treitli S.C."/>
            <person name="Kolisko M."/>
            <person name="Husnik F."/>
            <person name="Keeling P."/>
            <person name="Hampl V."/>
        </authorList>
    </citation>
    <scope>NUCLEOTIDE SEQUENCE [LARGE SCALE GENOMIC DNA]</scope>
    <source>
        <strain evidence="1">ST1C</strain>
    </source>
</reference>
<name>A0A5J4TXW3_9EUKA</name>
<evidence type="ECO:0000313" key="2">
    <source>
        <dbReference type="Proteomes" id="UP000324800"/>
    </source>
</evidence>
<sequence length="581" mass="62440">DKGNDNRICGHLSWPCLKIDYIITTLTWSTTSKQIGIIDGYILNELNTIDQSDKEIQISNQLSALGEVTNTKSIINIEGDGKIQLIRGTIQFDKIIFTINQNATIGYIITGTATSTSILISDCIMKMASDTTGYSIITGFVELKGGILNINNIEIKDIIMSDSPVILIGENARSIIIDNSQFDNILRTTSDSTSKIGGTIEATIGGTSGQLTIQNTNFIKCISQQSYQAGAVSLIINNQRTVSISQTSFIQCESDQGSGINAQILSGGTLTIDGTSSFVCCKARLDLGASLYSTVSGANSKLILNDGLLFEGYIKDQDGNKQTQFGQGRGAYIDISNDGIIEINEITLNDCKGINGGGIQINSLSAQKQTFNGTQFTSCVADENGGGIYCIINSGEIEMNQVEISECSGLNGGGIYSSIDGTGKLTIKDSCSFTSCSSTDGNGGGIYIDIDFSTQSQISVQSSTFDSCFALNLINSNIHKGYGSGIFISCINWDNINNGIDLSGSQYIDCGSDQGDKGLFIIMNELRELCRFEGQLGKYVRSIDYIDIISDLKILMGYRGSPNQFESATTYIDLKDKICEL</sequence>
<comment type="caution">
    <text evidence="1">The sequence shown here is derived from an EMBL/GenBank/DDBJ whole genome shotgun (WGS) entry which is preliminary data.</text>
</comment>
<dbReference type="Proteomes" id="UP000324800">
    <property type="component" value="Unassembled WGS sequence"/>
</dbReference>
<feature type="non-terminal residue" evidence="1">
    <location>
        <position position="1"/>
    </location>
</feature>
<evidence type="ECO:0000313" key="1">
    <source>
        <dbReference type="EMBL" id="KAA6362920.1"/>
    </source>
</evidence>
<evidence type="ECO:0008006" key="3">
    <source>
        <dbReference type="Google" id="ProtNLM"/>
    </source>
</evidence>
<gene>
    <name evidence="1" type="ORF">EZS28_041553</name>
</gene>
<protein>
    <recommendedName>
        <fullName evidence="3">Right handed beta helix domain-containing protein</fullName>
    </recommendedName>
</protein>
<proteinExistence type="predicted"/>
<organism evidence="1 2">
    <name type="scientific">Streblomastix strix</name>
    <dbReference type="NCBI Taxonomy" id="222440"/>
    <lineage>
        <taxon>Eukaryota</taxon>
        <taxon>Metamonada</taxon>
        <taxon>Preaxostyla</taxon>
        <taxon>Oxymonadida</taxon>
        <taxon>Streblomastigidae</taxon>
        <taxon>Streblomastix</taxon>
    </lineage>
</organism>
<feature type="non-terminal residue" evidence="1">
    <location>
        <position position="581"/>
    </location>
</feature>